<feature type="transmembrane region" description="Helical" evidence="9">
    <location>
        <begin position="126"/>
        <end position="147"/>
    </location>
</feature>
<feature type="signal peptide" evidence="10">
    <location>
        <begin position="1"/>
        <end position="20"/>
    </location>
</feature>
<comment type="similarity">
    <text evidence="2">Belongs to the CD164 family.</text>
</comment>
<reference evidence="11 12" key="1">
    <citation type="submission" date="2024-05" db="EMBL/GenBank/DDBJ databases">
        <title>Genetic variation in Jamaican populations of the coffee berry borer (Hypothenemus hampei).</title>
        <authorList>
            <person name="Errbii M."/>
            <person name="Myrie A."/>
        </authorList>
    </citation>
    <scope>NUCLEOTIDE SEQUENCE [LARGE SCALE GENOMIC DNA]</scope>
    <source>
        <strain evidence="11">JA-Hopewell-2020-01-JO</strain>
        <tissue evidence="11">Whole body</tissue>
    </source>
</reference>
<proteinExistence type="inferred from homology"/>
<feature type="chain" id="PRO_5044812411" description="CD164" evidence="10">
    <location>
        <begin position="21"/>
        <end position="158"/>
    </location>
</feature>
<comment type="caution">
    <text evidence="11">The sequence shown here is derived from an EMBL/GenBank/DDBJ whole genome shotgun (WGS) entry which is preliminary data.</text>
</comment>
<gene>
    <name evidence="11" type="ORF">ABEB36_004903</name>
</gene>
<keyword evidence="3 9" id="KW-0812">Transmembrane</keyword>
<dbReference type="Proteomes" id="UP001566132">
    <property type="component" value="Unassembled WGS sequence"/>
</dbReference>
<evidence type="ECO:0000256" key="1">
    <source>
        <dbReference type="ARBA" id="ARBA00004479"/>
    </source>
</evidence>
<evidence type="ECO:0000313" key="11">
    <source>
        <dbReference type="EMBL" id="KAL1505309.1"/>
    </source>
</evidence>
<keyword evidence="7" id="KW-0325">Glycoprotein</keyword>
<evidence type="ECO:0000256" key="5">
    <source>
        <dbReference type="ARBA" id="ARBA00022989"/>
    </source>
</evidence>
<evidence type="ECO:0000313" key="12">
    <source>
        <dbReference type="Proteomes" id="UP001566132"/>
    </source>
</evidence>
<keyword evidence="4 10" id="KW-0732">Signal</keyword>
<feature type="region of interest" description="Disordered" evidence="8">
    <location>
        <begin position="20"/>
        <end position="120"/>
    </location>
</feature>
<dbReference type="InterPro" id="IPR007947">
    <property type="entry name" value="CD164_MGC24"/>
</dbReference>
<sequence length="158" mass="16778">MQLKIVIVLLVSFSCTSVKASNAGHPVKGDSTIDVDGKNYTAPSPTEINPPVPSPPSVEPTQKTEPSVPPTTVVTPITSVNPTSPTNPNTSTLLPPSSTTKKQPTSVPDSSTVPPHHDRKFDGPSFVGGIILAIGLIAIGFFSFQFYKARTERNYHTL</sequence>
<evidence type="ECO:0000256" key="3">
    <source>
        <dbReference type="ARBA" id="ARBA00022692"/>
    </source>
</evidence>
<comment type="subcellular location">
    <subcellularLocation>
        <location evidence="1">Membrane</location>
        <topology evidence="1">Single-pass type I membrane protein</topology>
    </subcellularLocation>
</comment>
<evidence type="ECO:0000256" key="9">
    <source>
        <dbReference type="SAM" id="Phobius"/>
    </source>
</evidence>
<evidence type="ECO:0000256" key="10">
    <source>
        <dbReference type="SAM" id="SignalP"/>
    </source>
</evidence>
<evidence type="ECO:0000256" key="8">
    <source>
        <dbReference type="SAM" id="MobiDB-lite"/>
    </source>
</evidence>
<keyword evidence="6 9" id="KW-0472">Membrane</keyword>
<keyword evidence="12" id="KW-1185">Reference proteome</keyword>
<protein>
    <recommendedName>
        <fullName evidence="13">CD164</fullName>
    </recommendedName>
</protein>
<dbReference type="Pfam" id="PF05283">
    <property type="entry name" value="MGC-24"/>
    <property type="match status" value="1"/>
</dbReference>
<feature type="compositionally biased region" description="Pro residues" evidence="8">
    <location>
        <begin position="48"/>
        <end position="58"/>
    </location>
</feature>
<evidence type="ECO:0000256" key="7">
    <source>
        <dbReference type="ARBA" id="ARBA00023180"/>
    </source>
</evidence>
<dbReference type="EMBL" id="JBDJPC010000004">
    <property type="protein sequence ID" value="KAL1505309.1"/>
    <property type="molecule type" value="Genomic_DNA"/>
</dbReference>
<evidence type="ECO:0000256" key="6">
    <source>
        <dbReference type="ARBA" id="ARBA00023136"/>
    </source>
</evidence>
<feature type="compositionally biased region" description="Low complexity" evidence="8">
    <location>
        <begin position="70"/>
        <end position="114"/>
    </location>
</feature>
<dbReference type="AlphaFoldDB" id="A0ABD1EX88"/>
<name>A0ABD1EX88_HYPHA</name>
<keyword evidence="5 9" id="KW-1133">Transmembrane helix</keyword>
<evidence type="ECO:0000256" key="4">
    <source>
        <dbReference type="ARBA" id="ARBA00022729"/>
    </source>
</evidence>
<dbReference type="PANTHER" id="PTHR11337">
    <property type="entry name" value="MUCIN/PORIMIN"/>
    <property type="match status" value="1"/>
</dbReference>
<organism evidence="11 12">
    <name type="scientific">Hypothenemus hampei</name>
    <name type="common">Coffee berry borer</name>
    <dbReference type="NCBI Taxonomy" id="57062"/>
    <lineage>
        <taxon>Eukaryota</taxon>
        <taxon>Metazoa</taxon>
        <taxon>Ecdysozoa</taxon>
        <taxon>Arthropoda</taxon>
        <taxon>Hexapoda</taxon>
        <taxon>Insecta</taxon>
        <taxon>Pterygota</taxon>
        <taxon>Neoptera</taxon>
        <taxon>Endopterygota</taxon>
        <taxon>Coleoptera</taxon>
        <taxon>Polyphaga</taxon>
        <taxon>Cucujiformia</taxon>
        <taxon>Curculionidae</taxon>
        <taxon>Scolytinae</taxon>
        <taxon>Hypothenemus</taxon>
    </lineage>
</organism>
<dbReference type="PROSITE" id="PS51257">
    <property type="entry name" value="PROKAR_LIPOPROTEIN"/>
    <property type="match status" value="1"/>
</dbReference>
<evidence type="ECO:0008006" key="13">
    <source>
        <dbReference type="Google" id="ProtNLM"/>
    </source>
</evidence>
<dbReference type="PANTHER" id="PTHR11337:SF8">
    <property type="entry name" value="VISGUN, ISOFORM E"/>
    <property type="match status" value="1"/>
</dbReference>
<dbReference type="GO" id="GO:0016020">
    <property type="term" value="C:membrane"/>
    <property type="evidence" value="ECO:0007669"/>
    <property type="project" value="UniProtKB-SubCell"/>
</dbReference>
<evidence type="ECO:0000256" key="2">
    <source>
        <dbReference type="ARBA" id="ARBA00005341"/>
    </source>
</evidence>
<accession>A0ABD1EX88</accession>